<protein>
    <submittedName>
        <fullName evidence="1">Zn-ribbon putative nucleic-acid-binding protein DUF2310</fullName>
    </submittedName>
</protein>
<organism evidence="1 2">
    <name type="scientific">Algoriphagus yeomjeoni</name>
    <dbReference type="NCBI Taxonomy" id="291403"/>
    <lineage>
        <taxon>Bacteria</taxon>
        <taxon>Pseudomonadati</taxon>
        <taxon>Bacteroidota</taxon>
        <taxon>Cytophagia</taxon>
        <taxon>Cytophagales</taxon>
        <taxon>Cyclobacteriaceae</taxon>
        <taxon>Algoriphagus</taxon>
    </lineage>
</organism>
<dbReference type="AlphaFoldDB" id="A0A327PQL7"/>
<name>A0A327PQL7_9BACT</name>
<accession>A0A327PQL7</accession>
<dbReference type="Proteomes" id="UP000249610">
    <property type="component" value="Unassembled WGS sequence"/>
</dbReference>
<evidence type="ECO:0000313" key="1">
    <source>
        <dbReference type="EMBL" id="RAI94033.1"/>
    </source>
</evidence>
<dbReference type="InterPro" id="IPR016908">
    <property type="entry name" value="UCP029037"/>
</dbReference>
<reference evidence="1 2" key="1">
    <citation type="submission" date="2018-06" db="EMBL/GenBank/DDBJ databases">
        <title>Genomic Encyclopedia of Archaeal and Bacterial Type Strains, Phase II (KMG-II): from individual species to whole genera.</title>
        <authorList>
            <person name="Goeker M."/>
        </authorList>
    </citation>
    <scope>NUCLEOTIDE SEQUENCE [LARGE SCALE GENOMIC DNA]</scope>
    <source>
        <strain evidence="1 2">DSM 23446</strain>
    </source>
</reference>
<proteinExistence type="predicted"/>
<sequence length="248" mass="28860">MIDKPIPAKIQLTLADNKSTSEEFIGLSGSLYRQNLIFCEPRELRRSKNTLELIVVFRDNNSFKTWNKNVEIKKYWLEKFDKTLANKPKTIREKNVIVEVDNVINCSCENSDFYLLQGRSLQFVDELTCNKCLGQVPYSKVPLEIALEDWQTKHERTYLNWLESGLFEKEAYKELTNYKNGKLNLVGEKIRQQLSDHFKIPVYISYFTKEPDENNSCPVCGQKGFDSGLIRPNRICKTCNTIFGYDGK</sequence>
<evidence type="ECO:0000313" key="2">
    <source>
        <dbReference type="Proteomes" id="UP000249610"/>
    </source>
</evidence>
<dbReference type="OrthoDB" id="977698at2"/>
<gene>
    <name evidence="1" type="ORF">LV83_00939</name>
</gene>
<dbReference type="EMBL" id="QLLK01000002">
    <property type="protein sequence ID" value="RAI94033.1"/>
    <property type="molecule type" value="Genomic_DNA"/>
</dbReference>
<comment type="caution">
    <text evidence="1">The sequence shown here is derived from an EMBL/GenBank/DDBJ whole genome shotgun (WGS) entry which is preliminary data.</text>
</comment>
<dbReference type="Pfam" id="PF10071">
    <property type="entry name" value="DUF2310"/>
    <property type="match status" value="1"/>
</dbReference>
<dbReference type="RefSeq" id="WP_111610366.1">
    <property type="nucleotide sequence ID" value="NZ_QLLK01000002.1"/>
</dbReference>
<keyword evidence="2" id="KW-1185">Reference proteome</keyword>